<comment type="similarity">
    <text evidence="1">Belongs to the sigma-70 factor family. ECF subfamily.</text>
</comment>
<keyword evidence="9" id="KW-1185">Reference proteome</keyword>
<dbReference type="InterPro" id="IPR036388">
    <property type="entry name" value="WH-like_DNA-bd_sf"/>
</dbReference>
<accession>A0A4Z0HBZ7</accession>
<gene>
    <name evidence="8" type="ORF">E4099_08990</name>
</gene>
<dbReference type="InterPro" id="IPR007627">
    <property type="entry name" value="RNA_pol_sigma70_r2"/>
</dbReference>
<dbReference type="OrthoDB" id="9780299at2"/>
<keyword evidence="4" id="KW-0804">Transcription</keyword>
<dbReference type="InterPro" id="IPR013249">
    <property type="entry name" value="RNA_pol_sigma70_r4_t2"/>
</dbReference>
<feature type="domain" description="RNA polymerase sigma factor 70 region 4 type 2" evidence="6">
    <location>
        <begin position="115"/>
        <end position="165"/>
    </location>
</feature>
<dbReference type="GO" id="GO:0006352">
    <property type="term" value="P:DNA-templated transcription initiation"/>
    <property type="evidence" value="ECO:0007669"/>
    <property type="project" value="InterPro"/>
</dbReference>
<keyword evidence="3" id="KW-0731">Sigma factor</keyword>
<dbReference type="AlphaFoldDB" id="A0A4Z0HBZ7"/>
<dbReference type="Gene3D" id="1.10.1740.10">
    <property type="match status" value="1"/>
</dbReference>
<protein>
    <submittedName>
        <fullName evidence="8">RNA polymerase sigma factor</fullName>
    </submittedName>
</protein>
<evidence type="ECO:0000256" key="4">
    <source>
        <dbReference type="ARBA" id="ARBA00023163"/>
    </source>
</evidence>
<name>A0A4Z0HBZ7_9ACTN</name>
<dbReference type="PANTHER" id="PTHR47756:SF2">
    <property type="entry name" value="BLL6612 PROTEIN"/>
    <property type="match status" value="1"/>
</dbReference>
<dbReference type="Pfam" id="PF08281">
    <property type="entry name" value="Sigma70_r4_2"/>
    <property type="match status" value="1"/>
</dbReference>
<reference evidence="8 9" key="1">
    <citation type="submission" date="2019-03" db="EMBL/GenBank/DDBJ databases">
        <authorList>
            <person name="Gonzalez-Pimentel J.L."/>
        </authorList>
    </citation>
    <scope>NUCLEOTIDE SEQUENCE [LARGE SCALE GENOMIC DNA]</scope>
    <source>
        <strain evidence="8 9">JCM 31289</strain>
    </source>
</reference>
<evidence type="ECO:0000313" key="8">
    <source>
        <dbReference type="EMBL" id="TGB13989.1"/>
    </source>
</evidence>
<dbReference type="Proteomes" id="UP000297948">
    <property type="component" value="Unassembled WGS sequence"/>
</dbReference>
<dbReference type="InterPro" id="IPR013324">
    <property type="entry name" value="RNA_pol_sigma_r3/r4-like"/>
</dbReference>
<comment type="caution">
    <text evidence="8">The sequence shown here is derived from an EMBL/GenBank/DDBJ whole genome shotgun (WGS) entry which is preliminary data.</text>
</comment>
<dbReference type="GO" id="GO:0003677">
    <property type="term" value="F:DNA binding"/>
    <property type="evidence" value="ECO:0007669"/>
    <property type="project" value="InterPro"/>
</dbReference>
<keyword evidence="2" id="KW-0805">Transcription regulation</keyword>
<dbReference type="RefSeq" id="WP_135338447.1">
    <property type="nucleotide sequence ID" value="NZ_JBHLTX010000036.1"/>
</dbReference>
<dbReference type="InterPro" id="IPR046531">
    <property type="entry name" value="DUF6596"/>
</dbReference>
<sequence>MSTGHPGFEDLLRELAPQVLGALVRRYGTFDACEDAVQEALLAAALQWPAEGVPDNPRGWLTTVASRKLVDQVRSETARRRREDALALATPQSALLAHAADAAPAADRDDSLALLFLCCHPALSAPSRIALTLRAVGGLSTAQIAAAFLVPEATMAQRISRAKQTIKADRTALSLPAGPDAAERLAAVRHVLYLVFNEGYTSTGGTDLTVPELSTEAIRLTRLLHHLAPEDAETSGLLALMLLTDARRPARTGPLGELVPLADQDRGLWDRRLIAEGVDLLSRTLPRGQLGPYQLQAAIAAVHDEAEHTDATDWPQILVLYDLLEQVAPNPMTSLNRAVAVAMVQGPTAGLDLLAELASDKRLARHHRLHATRAHLLEMLGHHEPAAHAYREAARRTTSAPERRHLTGCAARLENPSACYLGR</sequence>
<feature type="domain" description="RNA polymerase sigma-70 region 2" evidence="5">
    <location>
        <begin position="11"/>
        <end position="77"/>
    </location>
</feature>
<dbReference type="SUPFAM" id="SSF88946">
    <property type="entry name" value="Sigma2 domain of RNA polymerase sigma factors"/>
    <property type="match status" value="1"/>
</dbReference>
<dbReference type="EMBL" id="SRID01000056">
    <property type="protein sequence ID" value="TGB13989.1"/>
    <property type="molecule type" value="Genomic_DNA"/>
</dbReference>
<dbReference type="Gene3D" id="1.10.10.10">
    <property type="entry name" value="Winged helix-like DNA-binding domain superfamily/Winged helix DNA-binding domain"/>
    <property type="match status" value="1"/>
</dbReference>
<dbReference type="GO" id="GO:0016987">
    <property type="term" value="F:sigma factor activity"/>
    <property type="evidence" value="ECO:0007669"/>
    <property type="project" value="UniProtKB-KW"/>
</dbReference>
<dbReference type="Pfam" id="PF04542">
    <property type="entry name" value="Sigma70_r2"/>
    <property type="match status" value="1"/>
</dbReference>
<dbReference type="InterPro" id="IPR013325">
    <property type="entry name" value="RNA_pol_sigma_r2"/>
</dbReference>
<organism evidence="8 9">
    <name type="scientific">Streptomyces palmae</name>
    <dbReference type="NCBI Taxonomy" id="1701085"/>
    <lineage>
        <taxon>Bacteria</taxon>
        <taxon>Bacillati</taxon>
        <taxon>Actinomycetota</taxon>
        <taxon>Actinomycetes</taxon>
        <taxon>Kitasatosporales</taxon>
        <taxon>Streptomycetaceae</taxon>
        <taxon>Streptomyces</taxon>
    </lineage>
</organism>
<evidence type="ECO:0000259" key="7">
    <source>
        <dbReference type="Pfam" id="PF20239"/>
    </source>
</evidence>
<evidence type="ECO:0000256" key="1">
    <source>
        <dbReference type="ARBA" id="ARBA00010641"/>
    </source>
</evidence>
<evidence type="ECO:0000313" key="9">
    <source>
        <dbReference type="Proteomes" id="UP000297948"/>
    </source>
</evidence>
<dbReference type="SUPFAM" id="SSF88659">
    <property type="entry name" value="Sigma3 and sigma4 domains of RNA polymerase sigma factors"/>
    <property type="match status" value="1"/>
</dbReference>
<evidence type="ECO:0000256" key="2">
    <source>
        <dbReference type="ARBA" id="ARBA00023015"/>
    </source>
</evidence>
<evidence type="ECO:0000256" key="3">
    <source>
        <dbReference type="ARBA" id="ARBA00023082"/>
    </source>
</evidence>
<proteinExistence type="inferred from homology"/>
<feature type="domain" description="DUF6596" evidence="7">
    <location>
        <begin position="184"/>
        <end position="284"/>
    </location>
</feature>
<dbReference type="Pfam" id="PF20239">
    <property type="entry name" value="DUF6596"/>
    <property type="match status" value="1"/>
</dbReference>
<evidence type="ECO:0000259" key="5">
    <source>
        <dbReference type="Pfam" id="PF04542"/>
    </source>
</evidence>
<dbReference type="PANTHER" id="PTHR47756">
    <property type="entry name" value="BLL6612 PROTEIN-RELATED"/>
    <property type="match status" value="1"/>
</dbReference>
<evidence type="ECO:0000259" key="6">
    <source>
        <dbReference type="Pfam" id="PF08281"/>
    </source>
</evidence>